<dbReference type="GO" id="GO:1990904">
    <property type="term" value="C:ribonucleoprotein complex"/>
    <property type="evidence" value="ECO:0007669"/>
    <property type="project" value="UniProtKB-KW"/>
</dbReference>
<dbReference type="GO" id="GO:0006412">
    <property type="term" value="P:translation"/>
    <property type="evidence" value="ECO:0007669"/>
    <property type="project" value="InterPro"/>
</dbReference>
<sequence length="147" mass="17095">MINLFSKKQLHFLLQFCLKFLIKKGNKTKSFIVINNSLSLLKKMTRQNAFIILFKSIKHVEPFCEVKNLRIRGVTRKVPVAIYSIRQKYLAIKFLTTNSKKRNEKTTAKKLTLEFLDALALTGRSVKSCVDLHNIAETNKVFLQYRS</sequence>
<dbReference type="GO" id="GO:0005840">
    <property type="term" value="C:ribosome"/>
    <property type="evidence" value="ECO:0007669"/>
    <property type="project" value="UniProtKB-KW"/>
</dbReference>
<evidence type="ECO:0000256" key="2">
    <source>
        <dbReference type="ARBA" id="ARBA00022980"/>
    </source>
</evidence>
<dbReference type="SUPFAM" id="SSF47973">
    <property type="entry name" value="Ribosomal protein S7"/>
    <property type="match status" value="1"/>
</dbReference>
<dbReference type="InterPro" id="IPR000235">
    <property type="entry name" value="Ribosomal_uS7"/>
</dbReference>
<dbReference type="Pfam" id="PF00177">
    <property type="entry name" value="Ribosomal_S7"/>
    <property type="match status" value="1"/>
</dbReference>
<organism evidence="5">
    <name type="scientific">Baffinella frigidus</name>
    <dbReference type="NCBI Taxonomy" id="2571260"/>
    <lineage>
        <taxon>Eukaryota</taxon>
        <taxon>Cryptophyceae</taxon>
        <taxon>Cryptomonadales</taxon>
        <taxon>Baffinellaceae</taxon>
        <taxon>Baffinella</taxon>
    </lineage>
</organism>
<dbReference type="EMBL" id="MK292549">
    <property type="protein sequence ID" value="QIC54972.1"/>
    <property type="molecule type" value="Genomic_DNA"/>
</dbReference>
<proteinExistence type="inferred from homology"/>
<dbReference type="AlphaFoldDB" id="A0A6C0X6C9"/>
<evidence type="ECO:0000313" key="5">
    <source>
        <dbReference type="EMBL" id="QIC54972.1"/>
    </source>
</evidence>
<name>A0A6C0X6C9_9CRYP</name>
<comment type="similarity">
    <text evidence="1">Belongs to the universal ribosomal protein uS7 family.</text>
</comment>
<evidence type="ECO:0000256" key="3">
    <source>
        <dbReference type="ARBA" id="ARBA00023274"/>
    </source>
</evidence>
<geneLocation type="mitochondrion" evidence="5"/>
<keyword evidence="2 5" id="KW-0689">Ribosomal protein</keyword>
<keyword evidence="5" id="KW-0496">Mitochondrion</keyword>
<reference evidence="5" key="1">
    <citation type="submission" date="2018-12" db="EMBL/GenBank/DDBJ databases">
        <authorList>
            <person name="hu s."/>
            <person name="Xu Y."/>
            <person name="Xu B."/>
            <person name="Li F."/>
        </authorList>
    </citation>
    <scope>NUCLEOTIDE SEQUENCE</scope>
</reference>
<feature type="domain" description="Small ribosomal subunit protein uS7" evidence="4">
    <location>
        <begin position="18"/>
        <end position="140"/>
    </location>
</feature>
<dbReference type="InterPro" id="IPR036823">
    <property type="entry name" value="Ribosomal_uS7_dom_sf"/>
</dbReference>
<evidence type="ECO:0000256" key="1">
    <source>
        <dbReference type="ARBA" id="ARBA00007151"/>
    </source>
</evidence>
<protein>
    <submittedName>
        <fullName evidence="5">Ribosomal protein S7</fullName>
    </submittedName>
</protein>
<accession>A0A6C0X6C9</accession>
<reference evidence="5" key="2">
    <citation type="journal article" date="2019" name="Mitochondrial DNA Part B Resour">
        <title>The complete mitochondrial genome of a marine microalgae Cryptophyceae sp. CCMP2293.</title>
        <authorList>
            <person name="Hu S."/>
            <person name="Xu Y."/>
            <person name="Xu B."/>
            <person name="Li F."/>
        </authorList>
    </citation>
    <scope>NUCLEOTIDE SEQUENCE</scope>
</reference>
<dbReference type="InterPro" id="IPR023798">
    <property type="entry name" value="Ribosomal_uS7_dom"/>
</dbReference>
<dbReference type="PIRSF" id="PIRSF002122">
    <property type="entry name" value="RPS7p_RPS7a_RPS5e_RPS7o"/>
    <property type="match status" value="1"/>
</dbReference>
<gene>
    <name evidence="5" type="primary">rps7</name>
</gene>
<evidence type="ECO:0000259" key="4">
    <source>
        <dbReference type="Pfam" id="PF00177"/>
    </source>
</evidence>
<dbReference type="Gene3D" id="1.10.455.10">
    <property type="entry name" value="Ribosomal protein S7 domain"/>
    <property type="match status" value="1"/>
</dbReference>
<dbReference type="PANTHER" id="PTHR11205">
    <property type="entry name" value="RIBOSOMAL PROTEIN S7"/>
    <property type="match status" value="1"/>
</dbReference>
<keyword evidence="3" id="KW-0687">Ribonucleoprotein</keyword>